<keyword evidence="3" id="KW-1185">Reference proteome</keyword>
<dbReference type="RefSeq" id="WP_342025162.1">
    <property type="nucleotide sequence ID" value="NZ_CP151657.1"/>
</dbReference>
<feature type="region of interest" description="Disordered" evidence="1">
    <location>
        <begin position="1"/>
        <end position="32"/>
    </location>
</feature>
<sequence length="420" mass="44081">MSSPSGTGSAATPPSGAVPPSGAASGEKLPPAPGYGRSSVAEVLTSSAAVLGVPGFENSLNLPAAKRVCVVMVDGLGWSLLKQRGGHAPFLRGFLPSARVLTAAFPTTTAASLASLGTGLPPGEHGMVGYDVLDPDQDKVVNMLGNWDAGVDPQRWQPHPTVLEQVAEHLPVASVSLPRFADSAMTRAALRGGTFIGATGVHARVSAAAEALAGSPRMLMYLYWNELDKAGHKHGAQSGQWGYQLEELDSALKLLAGRLPADTLLLLTADHGMVDIAPEHRYDFSEDPSLIAGVRHTAGEPRMIHLYMEPRAGDSGREALVAAWRAAYGAKVWVATREEAIAAGWFGPVVAPSVLPRIGDVLVLAREPIALYDLRRMKASSLEVVGQHGSLTRAEREVPLLQLAAPAPRRSPGSQGKGKK</sequence>
<dbReference type="Gene3D" id="3.40.720.10">
    <property type="entry name" value="Alkaline Phosphatase, subunit A"/>
    <property type="match status" value="1"/>
</dbReference>
<evidence type="ECO:0000256" key="1">
    <source>
        <dbReference type="SAM" id="MobiDB-lite"/>
    </source>
</evidence>
<dbReference type="PANTHER" id="PTHR10151">
    <property type="entry name" value="ECTONUCLEOTIDE PYROPHOSPHATASE/PHOSPHODIESTERASE"/>
    <property type="match status" value="1"/>
</dbReference>
<accession>A0ABZ3A1B6</accession>
<proteinExistence type="predicted"/>
<gene>
    <name evidence="2" type="ORF">AAE021_08445</name>
</gene>
<evidence type="ECO:0000313" key="3">
    <source>
        <dbReference type="Proteomes" id="UP001448858"/>
    </source>
</evidence>
<dbReference type="SUPFAM" id="SSF53649">
    <property type="entry name" value="Alkaline phosphatase-like"/>
    <property type="match status" value="1"/>
</dbReference>
<dbReference type="PANTHER" id="PTHR10151:SF120">
    <property type="entry name" value="BIS(5'-ADENOSYL)-TRIPHOSPHATASE"/>
    <property type="match status" value="1"/>
</dbReference>
<dbReference type="InterPro" id="IPR002591">
    <property type="entry name" value="Phosphodiest/P_Trfase"/>
</dbReference>
<dbReference type="Pfam" id="PF01663">
    <property type="entry name" value="Phosphodiest"/>
    <property type="match status" value="1"/>
</dbReference>
<organism evidence="2 3">
    <name type="scientific">Arthrobacter citreus</name>
    <dbReference type="NCBI Taxonomy" id="1670"/>
    <lineage>
        <taxon>Bacteria</taxon>
        <taxon>Bacillati</taxon>
        <taxon>Actinomycetota</taxon>
        <taxon>Actinomycetes</taxon>
        <taxon>Micrococcales</taxon>
        <taxon>Micrococcaceae</taxon>
        <taxon>Arthrobacter</taxon>
    </lineage>
</organism>
<protein>
    <submittedName>
        <fullName evidence="2">Alkaline phosphatase family protein</fullName>
    </submittedName>
</protein>
<dbReference type="Proteomes" id="UP001448858">
    <property type="component" value="Chromosome"/>
</dbReference>
<evidence type="ECO:0000313" key="2">
    <source>
        <dbReference type="EMBL" id="WZP17566.1"/>
    </source>
</evidence>
<dbReference type="EMBL" id="CP151657">
    <property type="protein sequence ID" value="WZP17566.1"/>
    <property type="molecule type" value="Genomic_DNA"/>
</dbReference>
<dbReference type="InterPro" id="IPR017850">
    <property type="entry name" value="Alkaline_phosphatase_core_sf"/>
</dbReference>
<feature type="compositionally biased region" description="Low complexity" evidence="1">
    <location>
        <begin position="8"/>
        <end position="26"/>
    </location>
</feature>
<reference evidence="2 3" key="1">
    <citation type="submission" date="2024-04" db="EMBL/GenBank/DDBJ databases">
        <title>Arthrobacter sp. from Plains bison fecal sample.</title>
        <authorList>
            <person name="Ruzzini A."/>
        </authorList>
    </citation>
    <scope>NUCLEOTIDE SEQUENCE [LARGE SCALE GENOMIC DNA]</scope>
    <source>
        <strain evidence="2 3">EINP1</strain>
    </source>
</reference>
<name>A0ABZ3A1B6_9MICC</name>